<organism evidence="3 4">
    <name type="scientific">Altererythrobacter xiamenensis</name>
    <dbReference type="NCBI Taxonomy" id="1316679"/>
    <lineage>
        <taxon>Bacteria</taxon>
        <taxon>Pseudomonadati</taxon>
        <taxon>Pseudomonadota</taxon>
        <taxon>Alphaproteobacteria</taxon>
        <taxon>Sphingomonadales</taxon>
        <taxon>Erythrobacteraceae</taxon>
        <taxon>Altererythrobacter</taxon>
    </lineage>
</organism>
<dbReference type="Proteomes" id="UP000194420">
    <property type="component" value="Unassembled WGS sequence"/>
</dbReference>
<accession>A0A1Y6E5V4</accession>
<name>A0A1Y6E5V4_9SPHN</name>
<feature type="domain" description="CHRD" evidence="2">
    <location>
        <begin position="36"/>
        <end position="152"/>
    </location>
</feature>
<evidence type="ECO:0000313" key="3">
    <source>
        <dbReference type="EMBL" id="SMQ58127.1"/>
    </source>
</evidence>
<dbReference type="PROSITE" id="PS51257">
    <property type="entry name" value="PROKAR_LIPOPROTEIN"/>
    <property type="match status" value="1"/>
</dbReference>
<dbReference type="EMBL" id="FXWG01000001">
    <property type="protein sequence ID" value="SMQ58127.1"/>
    <property type="molecule type" value="Genomic_DNA"/>
</dbReference>
<reference evidence="4" key="1">
    <citation type="submission" date="2017-04" db="EMBL/GenBank/DDBJ databases">
        <authorList>
            <person name="Varghese N."/>
            <person name="Submissions S."/>
        </authorList>
    </citation>
    <scope>NUCLEOTIDE SEQUENCE [LARGE SCALE GENOMIC DNA]</scope>
</reference>
<gene>
    <name evidence="3" type="ORF">SAMN06297468_0116</name>
</gene>
<dbReference type="OrthoDB" id="571052at2"/>
<dbReference type="RefSeq" id="WP_159456556.1">
    <property type="nucleotide sequence ID" value="NZ_FXWG01000001.1"/>
</dbReference>
<protein>
    <submittedName>
        <fullName evidence="3">CHRD domain-containing protein</fullName>
    </submittedName>
</protein>
<dbReference type="Pfam" id="PF07452">
    <property type="entry name" value="CHRD"/>
    <property type="match status" value="1"/>
</dbReference>
<feature type="signal peptide" evidence="1">
    <location>
        <begin position="1"/>
        <end position="27"/>
    </location>
</feature>
<keyword evidence="1" id="KW-0732">Signal</keyword>
<dbReference type="InterPro" id="IPR010895">
    <property type="entry name" value="CHRD"/>
</dbReference>
<proteinExistence type="predicted"/>
<evidence type="ECO:0000259" key="2">
    <source>
        <dbReference type="SMART" id="SM00754"/>
    </source>
</evidence>
<dbReference type="AlphaFoldDB" id="A0A1Y6E5V4"/>
<keyword evidence="4" id="KW-1185">Reference proteome</keyword>
<evidence type="ECO:0000256" key="1">
    <source>
        <dbReference type="SAM" id="SignalP"/>
    </source>
</evidence>
<feature type="chain" id="PRO_5012034539" evidence="1">
    <location>
        <begin position="28"/>
        <end position="154"/>
    </location>
</feature>
<evidence type="ECO:0000313" key="4">
    <source>
        <dbReference type="Proteomes" id="UP000194420"/>
    </source>
</evidence>
<sequence length="154" mass="15910">MRQFQNLARTSLVAASALALSACASYSANDPLDFGTRLAADLDGANEVPKLGDPDGSGDFLAALNAEGRMCYEMEARGTDLITAAHIHEGAAGVAGGVAAPLITPQLGQRANACTEIDAGLAQRILDNPGGFYVNLHNADYPAGAIRGQLRIVE</sequence>
<dbReference type="SMART" id="SM00754">
    <property type="entry name" value="CHRD"/>
    <property type="match status" value="1"/>
</dbReference>